<name>A0A495R7Z4_9EURY</name>
<evidence type="ECO:0000259" key="1">
    <source>
        <dbReference type="Pfam" id="PF04865"/>
    </source>
</evidence>
<reference evidence="2 3" key="1">
    <citation type="submission" date="2018-10" db="EMBL/GenBank/DDBJ databases">
        <title>Genomic Encyclopedia of Archaeal and Bacterial Type Strains, Phase II (KMG-II): from individual species to whole genera.</title>
        <authorList>
            <person name="Goeker M."/>
        </authorList>
    </citation>
    <scope>NUCLEOTIDE SEQUENCE [LARGE SCALE GENOMIC DNA]</scope>
    <source>
        <strain evidence="2 3">DSM 11927</strain>
    </source>
</reference>
<protein>
    <recommendedName>
        <fullName evidence="1">Baseplate protein J-like barrel domain-containing protein</fullName>
    </recommendedName>
</protein>
<evidence type="ECO:0000313" key="2">
    <source>
        <dbReference type="EMBL" id="RKS83330.1"/>
    </source>
</evidence>
<dbReference type="InterPro" id="IPR006949">
    <property type="entry name" value="Barrel_Baseplate_J-like"/>
</dbReference>
<evidence type="ECO:0000313" key="3">
    <source>
        <dbReference type="Proteomes" id="UP000268233"/>
    </source>
</evidence>
<accession>A0A495R7Z4</accession>
<proteinExistence type="predicted"/>
<sequence length="566" mass="61038">MSNNYGIQDDGSFRRKHIDDIRGDQKQHFKNEVGEDIELRQASPQMQALDMNALELARLWEVAESIYYASYYEDSFGEQLDKQLALAGFSRIPARSATGEVVFLRDSPAPEDITIPSGTMVTTQRTETKPRIPFETTEGVVLSAGNSEATAPIEALKPWQTELDEEWLGAETNVAAHTIERFEDLVADVDDVTNPNPTGDESLGYVEGRDRETDAEFKLRYQNSLADGGAATLRAVRSGVFNADDEIKSVGVDEVRDPDQGYGVQVTVLAPDVSDEVVAQAIVDSRAGGLESFGSESGIGTLEDGTEKTESFNRADEVTILLVADLTTSDTFPSDGSTQITDRIIRYIGGTASDNIGYPGLEIGEDVIYDQLFRRVMETQGTVMADLWIGTDDPDTAQTTDADDATVSDSSARGVRFEATADADDVLVEARLSANVADATQARLLDSNGNVLTSTDISDVAAGEWFRFDGVLSWTSGEAFDIAVDAEGASYTIGQDADPTYPYDGAAAGVDITQRYRGDLDPDGSPQATRPNVDGVRLNQVGESNISITDTQAAMTGISEVTVNVE</sequence>
<comment type="caution">
    <text evidence="2">The sequence shown here is derived from an EMBL/GenBank/DDBJ whole genome shotgun (WGS) entry which is preliminary data.</text>
</comment>
<dbReference type="RefSeq" id="WP_121303430.1">
    <property type="nucleotide sequence ID" value="NZ_RBWW01000001.1"/>
</dbReference>
<keyword evidence="3" id="KW-1185">Reference proteome</keyword>
<dbReference type="Pfam" id="PF04865">
    <property type="entry name" value="Baseplate_J"/>
    <property type="match status" value="1"/>
</dbReference>
<gene>
    <name evidence="2" type="ORF">BDK61_2673</name>
</gene>
<organism evidence="2 3">
    <name type="scientific">Haloarcula quadrata</name>
    <dbReference type="NCBI Taxonomy" id="182779"/>
    <lineage>
        <taxon>Archaea</taxon>
        <taxon>Methanobacteriati</taxon>
        <taxon>Methanobacteriota</taxon>
        <taxon>Stenosarchaea group</taxon>
        <taxon>Halobacteria</taxon>
        <taxon>Halobacteriales</taxon>
        <taxon>Haloarculaceae</taxon>
        <taxon>Haloarcula</taxon>
    </lineage>
</organism>
<dbReference type="EMBL" id="RBWW01000001">
    <property type="protein sequence ID" value="RKS83330.1"/>
    <property type="molecule type" value="Genomic_DNA"/>
</dbReference>
<feature type="domain" description="Baseplate protein J-like barrel" evidence="1">
    <location>
        <begin position="109"/>
        <end position="198"/>
    </location>
</feature>
<dbReference type="Proteomes" id="UP000268233">
    <property type="component" value="Unassembled WGS sequence"/>
</dbReference>
<dbReference type="AlphaFoldDB" id="A0A495R7Z4"/>